<dbReference type="EMBL" id="CP081959">
    <property type="protein sequence ID" value="QZP39252.1"/>
    <property type="molecule type" value="Genomic_DNA"/>
</dbReference>
<keyword evidence="1" id="KW-0614">Plasmid</keyword>
<dbReference type="GeneID" id="67179775"/>
<reference evidence="1 2" key="1">
    <citation type="journal article" date="2021" name="Int. J. Syst. Evol. Microbiol.">
        <title>Halobaculum halophilum sp. nov. and Halobaculum salinum sp. nov., isolated from salt lake and saline soil.</title>
        <authorList>
            <person name="Cui H.L."/>
            <person name="Shi X.W."/>
            <person name="Yin X.M."/>
            <person name="Yang X.Y."/>
            <person name="Hou J."/>
            <person name="Zhu L."/>
        </authorList>
    </citation>
    <scope>NUCLEOTIDE SEQUENCE [LARGE SCALE GENOMIC DNA]</scope>
    <source>
        <strain evidence="1 2">NBRC 109044</strain>
    </source>
</reference>
<evidence type="ECO:0000313" key="2">
    <source>
        <dbReference type="Proteomes" id="UP000826254"/>
    </source>
</evidence>
<accession>A0A8T8WHA9</accession>
<gene>
    <name evidence="1" type="ORF">K6T50_16495</name>
</gene>
<dbReference type="RefSeq" id="WP_222609019.1">
    <property type="nucleotide sequence ID" value="NZ_CP081959.1"/>
</dbReference>
<proteinExistence type="predicted"/>
<organism evidence="1 2">
    <name type="scientific">Halobaculum magnesiiphilum</name>
    <dbReference type="NCBI Taxonomy" id="1017351"/>
    <lineage>
        <taxon>Archaea</taxon>
        <taxon>Methanobacteriati</taxon>
        <taxon>Methanobacteriota</taxon>
        <taxon>Stenosarchaea group</taxon>
        <taxon>Halobacteria</taxon>
        <taxon>Halobacteriales</taxon>
        <taxon>Haloferacaceae</taxon>
        <taxon>Halobaculum</taxon>
    </lineage>
</organism>
<geneLocation type="plasmid" evidence="1 2">
    <name>unnamed1</name>
</geneLocation>
<dbReference type="AlphaFoldDB" id="A0A8T8WHA9"/>
<keyword evidence="2" id="KW-1185">Reference proteome</keyword>
<protein>
    <submittedName>
        <fullName evidence="1">Uncharacterized protein</fullName>
    </submittedName>
</protein>
<dbReference type="Proteomes" id="UP000826254">
    <property type="component" value="Plasmid unnamed1"/>
</dbReference>
<sequence length="118" mass="13328">MTNPADVPTPPADFPDDLAALLQQLSEHDLRETIIYAQELLQANNVPTEQIEPAPGEEIVEMTEHPGYTEVVKRQPCGQDCPDCPHGPYVYHVTRERHPDGTERFHWVFIGQQVSETP</sequence>
<dbReference type="KEGG" id="hmp:K6T50_16495"/>
<name>A0A8T8WHA9_9EURY</name>
<evidence type="ECO:0000313" key="1">
    <source>
        <dbReference type="EMBL" id="QZP39252.1"/>
    </source>
</evidence>